<organism evidence="1 2">
    <name type="scientific">Prochlorococcus marinus (strain MIT 9215)</name>
    <dbReference type="NCBI Taxonomy" id="93060"/>
    <lineage>
        <taxon>Bacteria</taxon>
        <taxon>Bacillati</taxon>
        <taxon>Cyanobacteriota</taxon>
        <taxon>Cyanophyceae</taxon>
        <taxon>Synechococcales</taxon>
        <taxon>Prochlorococcaceae</taxon>
        <taxon>Prochlorococcus</taxon>
    </lineage>
</organism>
<gene>
    <name evidence="1" type="ordered locus">P9215_03781</name>
</gene>
<reference evidence="1 2" key="1">
    <citation type="journal article" date="2007" name="PLoS Genet.">
        <title>Patterns and implications of gene gain and loss in the evolution of Prochlorococcus.</title>
        <authorList>
            <person name="Kettler G.C."/>
            <person name="Martiny A.C."/>
            <person name="Huang K."/>
            <person name="Zucker J."/>
            <person name="Coleman M.L."/>
            <person name="Rodrigue S."/>
            <person name="Chen F."/>
            <person name="Lapidus A."/>
            <person name="Ferriera S."/>
            <person name="Johnson J."/>
            <person name="Steglich C."/>
            <person name="Church G.M."/>
            <person name="Richardson P."/>
            <person name="Chisholm S.W."/>
        </authorList>
    </citation>
    <scope>NUCLEOTIDE SEQUENCE [LARGE SCALE GENOMIC DNA]</scope>
    <source>
        <strain evidence="1 2">MIT 9215</strain>
    </source>
</reference>
<dbReference type="STRING" id="93060.P9215_03781"/>
<dbReference type="KEGG" id="pmh:P9215_03781"/>
<protein>
    <submittedName>
        <fullName evidence="1">Uncharacterized protein</fullName>
    </submittedName>
</protein>
<dbReference type="AlphaFoldDB" id="A8G313"/>
<accession>A8G313</accession>
<proteinExistence type="predicted"/>
<sequence length="50" mass="5764">MDTCARYRLGEINANEAIEKLKLKNSSISQPKDLVKKYCSVFTPNEKIQF</sequence>
<dbReference type="HOGENOM" id="CLU_196789_0_0_3"/>
<evidence type="ECO:0000313" key="1">
    <source>
        <dbReference type="EMBL" id="ABV49994.1"/>
    </source>
</evidence>
<dbReference type="EMBL" id="CP000825">
    <property type="protein sequence ID" value="ABV49994.1"/>
    <property type="molecule type" value="Genomic_DNA"/>
</dbReference>
<dbReference type="Proteomes" id="UP000002014">
    <property type="component" value="Chromosome"/>
</dbReference>
<evidence type="ECO:0000313" key="2">
    <source>
        <dbReference type="Proteomes" id="UP000002014"/>
    </source>
</evidence>
<name>A8G313_PROM2</name>